<keyword evidence="9 11" id="KW-0012">Acyltransferase</keyword>
<dbReference type="SUPFAM" id="SSF56024">
    <property type="entry name" value="Phospholipase D/nuclease"/>
    <property type="match status" value="2"/>
</dbReference>
<evidence type="ECO:0000313" key="15">
    <source>
        <dbReference type="EMBL" id="EPD32289.1"/>
    </source>
</evidence>
<keyword evidence="1 10" id="KW-0597">Phosphoprotein</keyword>
<keyword evidence="7 10" id="KW-0067">ATP-binding</keyword>
<feature type="binding site" evidence="11">
    <location>
        <begin position="235"/>
        <end position="241"/>
    </location>
    <ligand>
        <name>acetyl-CoA</name>
        <dbReference type="ChEBI" id="CHEBI:57288"/>
        <label>2</label>
    </ligand>
</feature>
<feature type="binding site" evidence="10">
    <location>
        <position position="689"/>
    </location>
    <ligand>
        <name>Mg(2+)</name>
        <dbReference type="ChEBI" id="CHEBI:18420"/>
    </ligand>
</feature>
<dbReference type="NCBIfam" id="NF003917">
    <property type="entry name" value="PRK05443.1-1"/>
    <property type="match status" value="1"/>
</dbReference>
<feature type="binding site" evidence="11">
    <location>
        <begin position="228"/>
        <end position="230"/>
    </location>
    <ligand>
        <name>acetyl-CoA</name>
        <dbReference type="ChEBI" id="CHEBI:57288"/>
        <label>2</label>
    </ligand>
</feature>
<accession>S2WX32</accession>
<evidence type="ECO:0000256" key="9">
    <source>
        <dbReference type="ARBA" id="ARBA00023315"/>
    </source>
</evidence>
<feature type="domain" description="N-acetyltransferase" evidence="14">
    <location>
        <begin position="148"/>
        <end position="302"/>
    </location>
</feature>
<dbReference type="CDD" id="cd04301">
    <property type="entry name" value="NAT_SF"/>
    <property type="match status" value="2"/>
</dbReference>
<evidence type="ECO:0000256" key="12">
    <source>
        <dbReference type="RuleBase" id="RU003800"/>
    </source>
</evidence>
<dbReference type="GO" id="GO:0035447">
    <property type="term" value="F:mycothiol synthase activity"/>
    <property type="evidence" value="ECO:0007669"/>
    <property type="project" value="UniProtKB-UniRule"/>
</dbReference>
<dbReference type="NCBIfam" id="NF003918">
    <property type="entry name" value="PRK05443.1-2"/>
    <property type="match status" value="1"/>
</dbReference>
<evidence type="ECO:0000256" key="11">
    <source>
        <dbReference type="HAMAP-Rule" id="MF_01698"/>
    </source>
</evidence>
<dbReference type="NCBIfam" id="NF003921">
    <property type="entry name" value="PRK05443.2-2"/>
    <property type="match status" value="1"/>
</dbReference>
<dbReference type="GO" id="GO:0005524">
    <property type="term" value="F:ATP binding"/>
    <property type="evidence" value="ECO:0007669"/>
    <property type="project" value="UniProtKB-KW"/>
</dbReference>
<dbReference type="HAMAP" id="MF_01698">
    <property type="entry name" value="MshD"/>
    <property type="match status" value="1"/>
</dbReference>
<feature type="binding site" evidence="10">
    <location>
        <position position="907"/>
    </location>
    <ligand>
        <name>ATP</name>
        <dbReference type="ChEBI" id="CHEBI:30616"/>
    </ligand>
</feature>
<feature type="binding site" evidence="11">
    <location>
        <position position="174"/>
    </location>
    <ligand>
        <name>1D-myo-inositol 2-(L-cysteinylamino)-2-deoxy-alpha-D-glucopyranoside</name>
        <dbReference type="ChEBI" id="CHEBI:58887"/>
    </ligand>
</feature>
<evidence type="ECO:0000256" key="13">
    <source>
        <dbReference type="SAM" id="MobiDB-lite"/>
    </source>
</evidence>
<dbReference type="Pfam" id="PF13508">
    <property type="entry name" value="Acetyltransf_7"/>
    <property type="match status" value="1"/>
</dbReference>
<dbReference type="NCBIfam" id="TIGR03448">
    <property type="entry name" value="mycothiol_MshD"/>
    <property type="match status" value="1"/>
</dbReference>
<evidence type="ECO:0000256" key="7">
    <source>
        <dbReference type="ARBA" id="ARBA00022840"/>
    </source>
</evidence>
<evidence type="ECO:0000259" key="14">
    <source>
        <dbReference type="PROSITE" id="PS51186"/>
    </source>
</evidence>
<sequence>MIGVEHTGFLAGDYSTKILQMAGQVKQADGASPLNEAAQLAITSDWSRARHLLALDDEDRVLVGYAQFDPRDASAQFFIAPEHRGKGLGTQLLNQLIVRYSPATCWSFGTLEPARKLAERFGFEQTRQLLLMGRELNEVPDFQAPEGFTIDTYKNNDINRLVKVNAEAFKDHPEQGAMTETDFRSRFSEDWFKPESLLVARDASGQLVGFHWIKIEPESPEEAEVYVIGVAPEHEGKGLGRALLLSGLRHMISRGAKTAKLFVEAANDRVVTLYRNSGFYTLNVDTSYSAPEKPILLSDDARTEGESVSDDPLNKDLPDNRYTDRELSWLEFNNRVLDLAKDAPRTPLLERVQFCGIFSSNLDEFFMVRVAGLKRRIDAGVAVKSAAGITPRDLYDAILRRTHELVSEQARVFNEELRPQLAEEGIHIIGWDDLTLEEQDEMQTVFTERIFPILTPLAVDQSHPFPYISGLSLNLGILLRNPETGSEQFARIKVPAIIDRFMQVTPGRFLPLEELISHHLSLIFGGMEIMHCVTFRVTRNEDVEMEEDDAENILTALEKELLRRKVGRPPVRLEVEDDIDEKMLDMLVRALDVSEKEVFKLPAPLDMTGLGDLHDIDREDLKYPGFLPKTHPDLAEIETSNPADIFTQIRKHDVLLHHPYDSFATSVERLIEQAASDPKVLAIKQTLYRTSGDSPIIDALIEAAKAGKQVLAVVEIKARFDEQANIAWARKLEKYGVHVVYGMVGLKTHCKLMLIVRDEGKHGLRRYAHIGTGNYNSKTARQYEDMGLLTCNPIITDDVARLFNHLSGMTQENHYRRLMVAPEGIRTGLIERINGETANALAGKPARIRIKVNSIVDEAITDALYRASQAGVKVQMWVRGICAVRPGVPGLSENIQIISVLGRYLEHSRIYWFENGGTPIVGIGSADLMHRNLDRRVEAIVGISNPRHIAQIDDMLNVAFDENTVQWRLHDQDYEVNIYKEDGTPKLHIQDYLIQQTTARTRRKK</sequence>
<dbReference type="NCBIfam" id="TIGR03705">
    <property type="entry name" value="poly_P_kin"/>
    <property type="match status" value="1"/>
</dbReference>
<dbReference type="HAMAP" id="MF_00347">
    <property type="entry name" value="Polyphosphate_kinase"/>
    <property type="match status" value="1"/>
</dbReference>
<dbReference type="CDD" id="cd09165">
    <property type="entry name" value="PLDc_PaPPK1_C1_like"/>
    <property type="match status" value="1"/>
</dbReference>
<comment type="PTM">
    <text evidence="10 12">An intermediate of this reaction is the autophosphorylated ppk in which a phosphate is covalently linked to a histidine residue through a N-P bond.</text>
</comment>
<dbReference type="EC" id="2.7.4.1" evidence="10"/>
<evidence type="ECO:0000256" key="1">
    <source>
        <dbReference type="ARBA" id="ARBA00022553"/>
    </source>
</evidence>
<dbReference type="AlphaFoldDB" id="S2WX32"/>
<dbReference type="InterPro" id="IPR025198">
    <property type="entry name" value="PPK_N_dom"/>
</dbReference>
<dbReference type="InterPro" id="IPR003414">
    <property type="entry name" value="PP_kinase"/>
</dbReference>
<evidence type="ECO:0000256" key="3">
    <source>
        <dbReference type="ARBA" id="ARBA00022723"/>
    </source>
</evidence>
<evidence type="ECO:0000256" key="4">
    <source>
        <dbReference type="ARBA" id="ARBA00022737"/>
    </source>
</evidence>
<dbReference type="InterPro" id="IPR016181">
    <property type="entry name" value="Acyl_CoA_acyltransferase"/>
</dbReference>
<comment type="caution">
    <text evidence="15">The sequence shown here is derived from an EMBL/GenBank/DDBJ whole genome shotgun (WGS) entry which is preliminary data.</text>
</comment>
<comment type="caution">
    <text evidence="11">Lacks conserved residue(s) required for the propagation of feature annotation.</text>
</comment>
<dbReference type="PANTHER" id="PTHR30218:SF0">
    <property type="entry name" value="POLYPHOSPHATE KINASE"/>
    <property type="match status" value="1"/>
</dbReference>
<feature type="domain" description="N-acetyltransferase" evidence="14">
    <location>
        <begin position="16"/>
        <end position="146"/>
    </location>
</feature>
<keyword evidence="8 10" id="KW-0460">Magnesium</keyword>
<keyword evidence="4 11" id="KW-0677">Repeat</keyword>
<evidence type="ECO:0000256" key="2">
    <source>
        <dbReference type="ARBA" id="ARBA00022679"/>
    </source>
</evidence>
<dbReference type="InterPro" id="IPR017813">
    <property type="entry name" value="Mycothiol_AcTrfase"/>
</dbReference>
<comment type="similarity">
    <text evidence="10 12">Belongs to the polyphosphate kinase 1 (PPK1) family.</text>
</comment>
<dbReference type="EMBL" id="AGZR01000009">
    <property type="protein sequence ID" value="EPD32289.1"/>
    <property type="molecule type" value="Genomic_DNA"/>
</dbReference>
<dbReference type="GO" id="GO:0006799">
    <property type="term" value="P:polyphosphate biosynthetic process"/>
    <property type="evidence" value="ECO:0007669"/>
    <property type="project" value="UniProtKB-UniRule"/>
</dbReference>
<dbReference type="GO" id="GO:0010125">
    <property type="term" value="P:mycothiol biosynthetic process"/>
    <property type="evidence" value="ECO:0007669"/>
    <property type="project" value="UniProtKB-UniRule"/>
</dbReference>
<comment type="catalytic activity">
    <reaction evidence="10 12">
        <text>[phosphate](n) + ATP = [phosphate](n+1) + ADP</text>
        <dbReference type="Rhea" id="RHEA:19573"/>
        <dbReference type="Rhea" id="RHEA-COMP:9859"/>
        <dbReference type="Rhea" id="RHEA-COMP:14280"/>
        <dbReference type="ChEBI" id="CHEBI:16838"/>
        <dbReference type="ChEBI" id="CHEBI:30616"/>
        <dbReference type="ChEBI" id="CHEBI:456216"/>
        <dbReference type="EC" id="2.7.4.1"/>
    </reaction>
</comment>
<dbReference type="SUPFAM" id="SSF140356">
    <property type="entry name" value="PPK N-terminal domain-like"/>
    <property type="match status" value="1"/>
</dbReference>
<gene>
    <name evidence="11" type="primary">mshD</name>
    <name evidence="10" type="synonym">ppk</name>
    <name evidence="15" type="ORF">HMPREF9306_01858</name>
</gene>
<dbReference type="EC" id="2.3.1.189" evidence="11"/>
<reference evidence="15 16" key="1">
    <citation type="submission" date="2013-04" db="EMBL/GenBank/DDBJ databases">
        <title>The Genome Sequence of Propionimicrobium lymphophilum ACS-093-V-SCH5.</title>
        <authorList>
            <consortium name="The Broad Institute Genomics Platform"/>
            <person name="Earl A."/>
            <person name="Ward D."/>
            <person name="Feldgarden M."/>
            <person name="Gevers D."/>
            <person name="Saerens B."/>
            <person name="Vaneechoutte M."/>
            <person name="Walker B."/>
            <person name="Young S."/>
            <person name="Zeng Q."/>
            <person name="Gargeya S."/>
            <person name="Fitzgerald M."/>
            <person name="Haas B."/>
            <person name="Abouelleil A."/>
            <person name="Allen A.W."/>
            <person name="Alvarado L."/>
            <person name="Arachchi H.M."/>
            <person name="Berlin A.M."/>
            <person name="Chapman S.B."/>
            <person name="Gainer-Dewar J."/>
            <person name="Goldberg J."/>
            <person name="Griggs A."/>
            <person name="Gujja S."/>
            <person name="Hansen M."/>
            <person name="Howarth C."/>
            <person name="Imamovic A."/>
            <person name="Ireland A."/>
            <person name="Larimer J."/>
            <person name="McCowan C."/>
            <person name="Murphy C."/>
            <person name="Pearson M."/>
            <person name="Poon T.W."/>
            <person name="Priest M."/>
            <person name="Roberts A."/>
            <person name="Saif S."/>
            <person name="Shea T."/>
            <person name="Sisk P."/>
            <person name="Sykes S."/>
            <person name="Wortman J."/>
            <person name="Nusbaum C."/>
            <person name="Birren B."/>
        </authorList>
    </citation>
    <scope>NUCLEOTIDE SEQUENCE [LARGE SCALE GENOMIC DNA]</scope>
    <source>
        <strain evidence="15 16">ACS-093-V-SCH5</strain>
    </source>
</reference>
<feature type="binding site" evidence="10">
    <location>
        <position position="361"/>
    </location>
    <ligand>
        <name>ATP</name>
        <dbReference type="ChEBI" id="CHEBI:30616"/>
    </ligand>
</feature>
<dbReference type="InterPro" id="IPR024953">
    <property type="entry name" value="PP_kinase_middle"/>
</dbReference>
<dbReference type="PATRIC" id="fig|883161.3.peg.1845"/>
<keyword evidence="5 10" id="KW-0547">Nucleotide-binding</keyword>
<feature type="binding site" evidence="11">
    <location>
        <position position="36"/>
    </location>
    <ligand>
        <name>1D-myo-inositol 2-(L-cysteinylamino)-2-deoxy-alpha-D-glucopyranoside</name>
        <dbReference type="ChEBI" id="CHEBI:58887"/>
    </ligand>
</feature>
<name>S2WX32_9ACTN</name>
<dbReference type="Pfam" id="PF17941">
    <property type="entry name" value="PP_kinase_C_1"/>
    <property type="match status" value="1"/>
</dbReference>
<feature type="binding site" evidence="10">
    <location>
        <position position="719"/>
    </location>
    <ligand>
        <name>Mg(2+)</name>
        <dbReference type="ChEBI" id="CHEBI:18420"/>
    </ligand>
</feature>
<feature type="active site" description="Phosphohistidine intermediate" evidence="10">
    <location>
        <position position="749"/>
    </location>
</feature>
<feature type="binding site" evidence="10">
    <location>
        <position position="783"/>
    </location>
    <ligand>
        <name>ATP</name>
        <dbReference type="ChEBI" id="CHEBI:30616"/>
    </ligand>
</feature>
<keyword evidence="3 10" id="KW-0479">Metal-binding</keyword>
<dbReference type="Proteomes" id="UP000014417">
    <property type="component" value="Unassembled WGS sequence"/>
</dbReference>
<feature type="binding site" evidence="11">
    <location>
        <position position="214"/>
    </location>
    <ligand>
        <name>1D-myo-inositol 2-(L-cysteinylamino)-2-deoxy-alpha-D-glucopyranoside</name>
        <dbReference type="ChEBI" id="CHEBI:58887"/>
    </ligand>
</feature>
<proteinExistence type="inferred from homology"/>
<dbReference type="NCBIfam" id="NF003922">
    <property type="entry name" value="PRK05443.2-3"/>
    <property type="match status" value="1"/>
</dbReference>
<comment type="function">
    <text evidence="10 12">Catalyzes the reversible transfer of the terminal phosphate of ATP to form a long-chain polyphosphate (polyP).</text>
</comment>
<dbReference type="GO" id="GO:0046872">
    <property type="term" value="F:metal ion binding"/>
    <property type="evidence" value="ECO:0007669"/>
    <property type="project" value="UniProtKB-KW"/>
</dbReference>
<comment type="subunit">
    <text evidence="11">Monomer.</text>
</comment>
<dbReference type="Gene3D" id="1.20.58.310">
    <property type="entry name" value="Polyphosphate kinase N-terminal domain"/>
    <property type="match status" value="1"/>
</dbReference>
<dbReference type="Pfam" id="PF00583">
    <property type="entry name" value="Acetyltransf_1"/>
    <property type="match status" value="1"/>
</dbReference>
<dbReference type="PANTHER" id="PTHR30218">
    <property type="entry name" value="POLYPHOSPHATE KINASE"/>
    <property type="match status" value="1"/>
</dbReference>
<feature type="binding site" evidence="10">
    <location>
        <position position="879"/>
    </location>
    <ligand>
        <name>ATP</name>
        <dbReference type="ChEBI" id="CHEBI:30616"/>
    </ligand>
</feature>
<dbReference type="CDD" id="cd09168">
    <property type="entry name" value="PLDc_PaPPK1_C2_like"/>
    <property type="match status" value="1"/>
</dbReference>
<dbReference type="FunFam" id="3.30.870.10:FF:000001">
    <property type="entry name" value="Polyphosphate kinase"/>
    <property type="match status" value="1"/>
</dbReference>
<dbReference type="Pfam" id="PF13090">
    <property type="entry name" value="PP_kinase_C"/>
    <property type="match status" value="1"/>
</dbReference>
<dbReference type="Gene3D" id="3.30.870.10">
    <property type="entry name" value="Endonuclease Chain A"/>
    <property type="match status" value="2"/>
</dbReference>
<dbReference type="Pfam" id="PF02503">
    <property type="entry name" value="PP_kinase"/>
    <property type="match status" value="1"/>
</dbReference>
<dbReference type="Gene3D" id="3.30.1840.10">
    <property type="entry name" value="Polyphosphate kinase middle domain"/>
    <property type="match status" value="1"/>
</dbReference>
<dbReference type="HOGENOM" id="CLU_009678_4_0_11"/>
<comment type="cofactor">
    <cofactor evidence="10">
        <name>Mg(2+)</name>
        <dbReference type="ChEBI" id="CHEBI:18420"/>
    </cofactor>
</comment>
<dbReference type="InterPro" id="IPR036832">
    <property type="entry name" value="PPK_N_dom_sf"/>
</dbReference>
<comment type="similarity">
    <text evidence="11">Belongs to the acetyltransferase family. MshD subfamily.</text>
</comment>
<dbReference type="SUPFAM" id="SSF55729">
    <property type="entry name" value="Acyl-CoA N-acyltransferases (Nat)"/>
    <property type="match status" value="2"/>
</dbReference>
<dbReference type="Gene3D" id="3.40.630.30">
    <property type="match status" value="1"/>
</dbReference>
<organism evidence="15 16">
    <name type="scientific">Propionimicrobium lymphophilum ACS-093-V-SCH5</name>
    <dbReference type="NCBI Taxonomy" id="883161"/>
    <lineage>
        <taxon>Bacteria</taxon>
        <taxon>Bacillati</taxon>
        <taxon>Actinomycetota</taxon>
        <taxon>Actinomycetes</taxon>
        <taxon>Propionibacteriales</taxon>
        <taxon>Propionibacteriaceae</taxon>
        <taxon>Propionimicrobium</taxon>
    </lineage>
</organism>
<feature type="binding site" evidence="11">
    <location>
        <position position="224"/>
    </location>
    <ligand>
        <name>1D-myo-inositol 2-(L-cysteinylamino)-2-deoxy-alpha-D-glucopyranoside</name>
        <dbReference type="ChEBI" id="CHEBI:58887"/>
    </ligand>
</feature>
<keyword evidence="16" id="KW-1185">Reference proteome</keyword>
<protein>
    <recommendedName>
        <fullName evidence="10 11">Multifunctional fusion protein</fullName>
    </recommendedName>
    <domain>
        <recommendedName>
            <fullName evidence="10">Polyphosphate kinase</fullName>
            <ecNumber evidence="10">2.7.4.1</ecNumber>
        </recommendedName>
        <alternativeName>
            <fullName evidence="10">ATP-polyphosphate phosphotransferase</fullName>
        </alternativeName>
        <alternativeName>
            <fullName evidence="10">Polyphosphoric acid kinase</fullName>
        </alternativeName>
    </domain>
    <domain>
        <recommendedName>
            <fullName evidence="11">Mycothiol acetyltransferase</fullName>
            <shortName evidence="11">MSH acetyltransferase</shortName>
            <ecNumber evidence="11">2.3.1.189</ecNumber>
        </recommendedName>
        <alternativeName>
            <fullName evidence="11">Mycothiol synthase</fullName>
        </alternativeName>
    </domain>
</protein>
<evidence type="ECO:0000256" key="5">
    <source>
        <dbReference type="ARBA" id="ARBA00022741"/>
    </source>
</evidence>
<evidence type="ECO:0000256" key="10">
    <source>
        <dbReference type="HAMAP-Rule" id="MF_00347"/>
    </source>
</evidence>
<dbReference type="InterPro" id="IPR000182">
    <property type="entry name" value="GNAT_dom"/>
</dbReference>
<comment type="catalytic activity">
    <reaction evidence="11">
        <text>1D-myo-inositol 2-(L-cysteinylamino)-2-deoxy-alpha-D-glucopyranoside + acetyl-CoA = mycothiol + CoA + H(+)</text>
        <dbReference type="Rhea" id="RHEA:26172"/>
        <dbReference type="ChEBI" id="CHEBI:15378"/>
        <dbReference type="ChEBI" id="CHEBI:16768"/>
        <dbReference type="ChEBI" id="CHEBI:57287"/>
        <dbReference type="ChEBI" id="CHEBI:57288"/>
        <dbReference type="ChEBI" id="CHEBI:58887"/>
        <dbReference type="EC" id="2.3.1.189"/>
    </reaction>
</comment>
<dbReference type="Pfam" id="PF13089">
    <property type="entry name" value="PP_kinase_N"/>
    <property type="match status" value="1"/>
</dbReference>
<feature type="region of interest" description="Disordered" evidence="13">
    <location>
        <begin position="295"/>
        <end position="317"/>
    </location>
</feature>
<dbReference type="STRING" id="883161.HMPREF9306_01858"/>
<evidence type="ECO:0000256" key="8">
    <source>
        <dbReference type="ARBA" id="ARBA00022842"/>
    </source>
</evidence>
<dbReference type="InterPro" id="IPR025200">
    <property type="entry name" value="PPK_C_dom2"/>
</dbReference>
<comment type="function">
    <text evidence="11">Catalyzes the transfer of acetyl from acetyl-CoA to desacetylmycothiol (Cys-GlcN-Ins) to form mycothiol.</text>
</comment>
<dbReference type="GO" id="GO:0008976">
    <property type="term" value="F:polyphosphate kinase activity"/>
    <property type="evidence" value="ECO:0007669"/>
    <property type="project" value="UniProtKB-UniRule"/>
</dbReference>
<dbReference type="InterPro" id="IPR036830">
    <property type="entry name" value="PP_kinase_middle_dom_sf"/>
</dbReference>
<evidence type="ECO:0000256" key="6">
    <source>
        <dbReference type="ARBA" id="ARBA00022777"/>
    </source>
</evidence>
<evidence type="ECO:0000313" key="16">
    <source>
        <dbReference type="Proteomes" id="UP000014417"/>
    </source>
</evidence>
<dbReference type="SUPFAM" id="SSF143724">
    <property type="entry name" value="PHP14-like"/>
    <property type="match status" value="1"/>
</dbReference>
<keyword evidence="6 10" id="KW-0418">Kinase</keyword>
<dbReference type="PROSITE" id="PS51186">
    <property type="entry name" value="GNAT"/>
    <property type="match status" value="2"/>
</dbReference>
<dbReference type="InterPro" id="IPR041108">
    <property type="entry name" value="PP_kinase_C_1"/>
</dbReference>
<keyword evidence="2 10" id="KW-0808">Transferase</keyword>
<dbReference type="GO" id="GO:0009358">
    <property type="term" value="C:polyphosphate kinase complex"/>
    <property type="evidence" value="ECO:0007669"/>
    <property type="project" value="InterPro"/>
</dbReference>